<dbReference type="EMBL" id="ADCY02000045">
    <property type="protein sequence ID" value="EFG30837.1"/>
    <property type="molecule type" value="Genomic_DNA"/>
</dbReference>
<name>V9HC49_9NEIS</name>
<evidence type="ECO:0000313" key="2">
    <source>
        <dbReference type="EMBL" id="EFG30837.1"/>
    </source>
</evidence>
<evidence type="ECO:0008006" key="4">
    <source>
        <dbReference type="Google" id="ProtNLM"/>
    </source>
</evidence>
<reference evidence="2 3" key="2">
    <citation type="submission" date="2011-10" db="EMBL/GenBank/DDBJ databases">
        <title>The Genome Sequence of Simonsiella muelleri ATCC 29453.</title>
        <authorList>
            <consortium name="The Broad Institute Genome Sequencing Platform"/>
            <consortium name="The Broad Institute Genome Sequencing Center for Infectious Disease"/>
            <person name="Earl A."/>
            <person name="Ward D."/>
            <person name="Feldgarden M."/>
            <person name="Gevers D."/>
            <person name="Izard J."/>
            <person name="Baranova O.V."/>
            <person name="Blanton J.M."/>
            <person name="Tanner A.C."/>
            <person name="Dewhirst F."/>
            <person name="Young S.K."/>
            <person name="Zeng Q."/>
            <person name="Gargeya S."/>
            <person name="Fitzgerald M."/>
            <person name="Haas B."/>
            <person name="Abouelleil A."/>
            <person name="Alvarado L."/>
            <person name="Arachchi H.M."/>
            <person name="Berlin A."/>
            <person name="Brown A."/>
            <person name="Chapman S.B."/>
            <person name="Chen Z."/>
            <person name="Dunbar C."/>
            <person name="Freedman E."/>
            <person name="Gearin G."/>
            <person name="Goldberg J."/>
            <person name="Griggs A."/>
            <person name="Gujja S."/>
            <person name="Heiman D."/>
            <person name="Howarth C."/>
            <person name="Larson L."/>
            <person name="Lui A."/>
            <person name="MacDonald P.J.P."/>
            <person name="Montmayeur A."/>
            <person name="Murphy C."/>
            <person name="Neiman D."/>
            <person name="Pearson M."/>
            <person name="Priest M."/>
            <person name="Roberts A."/>
            <person name="Saif S."/>
            <person name="Shea T."/>
            <person name="Shenoy N."/>
            <person name="Sisk P."/>
            <person name="Stolte C."/>
            <person name="Sykes S."/>
            <person name="Wortman J."/>
            <person name="Nusbaum C."/>
            <person name="Birren B."/>
        </authorList>
    </citation>
    <scope>NUCLEOTIDE SEQUENCE [LARGE SCALE GENOMIC DNA]</scope>
    <source>
        <strain evidence="2 3">ATCC 29453</strain>
    </source>
</reference>
<accession>V9HC49</accession>
<protein>
    <recommendedName>
        <fullName evidence="4">Lipocalin-like domain-containing protein</fullName>
    </recommendedName>
</protein>
<reference evidence="2 3" key="1">
    <citation type="submission" date="2010-03" db="EMBL/GenBank/DDBJ databases">
        <authorList>
            <consortium name="The Broad Institute Genome Sequencing Platform"/>
            <person name="Ward D."/>
            <person name="Earl A."/>
            <person name="Feldgarden M."/>
            <person name="Gevers D."/>
            <person name="Young S."/>
            <person name="Zeng Q."/>
            <person name="Koehrsen M."/>
            <person name="Alvarado L."/>
            <person name="Berlin A.M."/>
            <person name="Borenstein D."/>
            <person name="Chapman S.B."/>
            <person name="Chen Z."/>
            <person name="Engels R."/>
            <person name="Freedman E."/>
            <person name="Gellesch M."/>
            <person name="Goldberg J."/>
            <person name="Griggs A."/>
            <person name="Gujja S."/>
            <person name="Heilman E.R."/>
            <person name="Heiman D.I."/>
            <person name="Hepburn T.A."/>
            <person name="Howarth C."/>
            <person name="Jen D."/>
            <person name="Larson L."/>
            <person name="Mehta T."/>
            <person name="Park D."/>
            <person name="Pearson M."/>
            <person name="Richards J."/>
            <person name="Roberts A."/>
            <person name="Saif S."/>
            <person name="Shea T.D."/>
            <person name="Shenoy N."/>
            <person name="Sisk P."/>
            <person name="Stolte C."/>
            <person name="Sykes S.N."/>
            <person name="Walk T."/>
            <person name="White J."/>
            <person name="Yandava C."/>
            <person name="Izard J."/>
            <person name="Baranova O.V."/>
            <person name="Blanton J.M."/>
            <person name="Tanner A.C."/>
            <person name="Dewhirst F."/>
            <person name="Haas B."/>
            <person name="Nusbaum C."/>
            <person name="Birren B."/>
        </authorList>
    </citation>
    <scope>NUCLEOTIDE SEQUENCE [LARGE SCALE GENOMIC DNA]</scope>
    <source>
        <strain evidence="2 3">ATCC 29453</strain>
    </source>
</reference>
<dbReference type="Proteomes" id="UP000017813">
    <property type="component" value="Unassembled WGS sequence"/>
</dbReference>
<evidence type="ECO:0000313" key="3">
    <source>
        <dbReference type="Proteomes" id="UP000017813"/>
    </source>
</evidence>
<organism evidence="2 3">
    <name type="scientific">Simonsiella muelleri ATCC 29453</name>
    <dbReference type="NCBI Taxonomy" id="641147"/>
    <lineage>
        <taxon>Bacteria</taxon>
        <taxon>Pseudomonadati</taxon>
        <taxon>Pseudomonadota</taxon>
        <taxon>Betaproteobacteria</taxon>
        <taxon>Neisseriales</taxon>
        <taxon>Neisseriaceae</taxon>
        <taxon>Simonsiella</taxon>
    </lineage>
</organism>
<dbReference type="PROSITE" id="PS51257">
    <property type="entry name" value="PROKAR_LIPOPROTEIN"/>
    <property type="match status" value="1"/>
</dbReference>
<feature type="signal peptide" evidence="1">
    <location>
        <begin position="1"/>
        <end position="26"/>
    </location>
</feature>
<keyword evidence="1" id="KW-0732">Signal</keyword>
<dbReference type="STRING" id="641147.HMPREF9021_01443"/>
<dbReference type="AlphaFoldDB" id="V9HC49"/>
<feature type="chain" id="PRO_5030178939" description="Lipocalin-like domain-containing protein" evidence="1">
    <location>
        <begin position="27"/>
        <end position="151"/>
    </location>
</feature>
<proteinExistence type="predicted"/>
<dbReference type="KEGG" id="smur:BWP33_07125"/>
<keyword evidence="3" id="KW-1185">Reference proteome</keyword>
<evidence type="ECO:0000256" key="1">
    <source>
        <dbReference type="SAM" id="SignalP"/>
    </source>
</evidence>
<gene>
    <name evidence="2" type="ORF">HMPREF9021_01443</name>
</gene>
<comment type="caution">
    <text evidence="2">The sequence shown here is derived from an EMBL/GenBank/DDBJ whole genome shotgun (WGS) entry which is preliminary data.</text>
</comment>
<dbReference type="HOGENOM" id="CLU_1730164_0_0_4"/>
<sequence length="151" mass="16681">MVKNFTLLTLFSVLLTACGTPSTSSSNTPKNTRLTESHFLGKWLITEGSTPACQEITTFLPNRTWIISSNKSRTAGIWSFNDKTQKLTMQFTSSNLQANCEGDKLDANDFNQIKGIDAVHAVRVTPQGLFVETLDANGKPNNDSYHLQKLP</sequence>